<dbReference type="EMBL" id="JADYXP020000069">
    <property type="protein sequence ID" value="KAL0098431.1"/>
    <property type="molecule type" value="Genomic_DNA"/>
</dbReference>
<name>A0AAW2E844_9HYME</name>
<keyword evidence="2" id="KW-1185">Reference proteome</keyword>
<accession>A0AAW2E844</accession>
<gene>
    <name evidence="1" type="ORF">PUN28_020387</name>
</gene>
<proteinExistence type="predicted"/>
<organism evidence="1 2">
    <name type="scientific">Cardiocondyla obscurior</name>
    <dbReference type="NCBI Taxonomy" id="286306"/>
    <lineage>
        <taxon>Eukaryota</taxon>
        <taxon>Metazoa</taxon>
        <taxon>Ecdysozoa</taxon>
        <taxon>Arthropoda</taxon>
        <taxon>Hexapoda</taxon>
        <taxon>Insecta</taxon>
        <taxon>Pterygota</taxon>
        <taxon>Neoptera</taxon>
        <taxon>Endopterygota</taxon>
        <taxon>Hymenoptera</taxon>
        <taxon>Apocrita</taxon>
        <taxon>Aculeata</taxon>
        <taxon>Formicoidea</taxon>
        <taxon>Formicidae</taxon>
        <taxon>Myrmicinae</taxon>
        <taxon>Cardiocondyla</taxon>
    </lineage>
</organism>
<evidence type="ECO:0000313" key="1">
    <source>
        <dbReference type="EMBL" id="KAL0098431.1"/>
    </source>
</evidence>
<reference evidence="1 2" key="1">
    <citation type="submission" date="2023-03" db="EMBL/GenBank/DDBJ databases">
        <title>High recombination rates correlate with genetic variation in Cardiocondyla obscurior ants.</title>
        <authorList>
            <person name="Errbii M."/>
        </authorList>
    </citation>
    <scope>NUCLEOTIDE SEQUENCE [LARGE SCALE GENOMIC DNA]</scope>
    <source>
        <strain evidence="1">Alpha-2009</strain>
        <tissue evidence="1">Whole body</tissue>
    </source>
</reference>
<evidence type="ECO:0000313" key="2">
    <source>
        <dbReference type="Proteomes" id="UP001430953"/>
    </source>
</evidence>
<dbReference type="AlphaFoldDB" id="A0AAW2E844"/>
<comment type="caution">
    <text evidence="1">The sequence shown here is derived from an EMBL/GenBank/DDBJ whole genome shotgun (WGS) entry which is preliminary data.</text>
</comment>
<dbReference type="Proteomes" id="UP001430953">
    <property type="component" value="Unassembled WGS sequence"/>
</dbReference>
<protein>
    <submittedName>
        <fullName evidence="1">Uncharacterized protein</fullName>
    </submittedName>
</protein>
<sequence>MVTWASADVSTTSRGQIFKISFRQYLCPGENRTLKMVTWASADVTARRHVVRFSKIFFYFQKFLFCFCQYRFWRSRTLKWSRGHLLTTLKMVTWASADVTARRHVVRFSKFFSFSVNIFAWRK</sequence>